<feature type="region of interest" description="Disordered" evidence="1">
    <location>
        <begin position="1"/>
        <end position="38"/>
    </location>
</feature>
<evidence type="ECO:0000313" key="2">
    <source>
        <dbReference type="EMBL" id="CAE7207122.1"/>
    </source>
</evidence>
<dbReference type="AlphaFoldDB" id="A0A812JNM3"/>
<feature type="non-terminal residue" evidence="2">
    <location>
        <position position="72"/>
    </location>
</feature>
<gene>
    <name evidence="2" type="ORF">SNEC2469_LOCUS1850</name>
</gene>
<dbReference type="Proteomes" id="UP000601435">
    <property type="component" value="Unassembled WGS sequence"/>
</dbReference>
<organism evidence="2 3">
    <name type="scientific">Symbiodinium necroappetens</name>
    <dbReference type="NCBI Taxonomy" id="1628268"/>
    <lineage>
        <taxon>Eukaryota</taxon>
        <taxon>Sar</taxon>
        <taxon>Alveolata</taxon>
        <taxon>Dinophyceae</taxon>
        <taxon>Suessiales</taxon>
        <taxon>Symbiodiniaceae</taxon>
        <taxon>Symbiodinium</taxon>
    </lineage>
</organism>
<accession>A0A812JNM3</accession>
<reference evidence="2" key="1">
    <citation type="submission" date="2021-02" db="EMBL/GenBank/DDBJ databases">
        <authorList>
            <person name="Dougan E. K."/>
            <person name="Rhodes N."/>
            <person name="Thang M."/>
            <person name="Chan C."/>
        </authorList>
    </citation>
    <scope>NUCLEOTIDE SEQUENCE</scope>
</reference>
<evidence type="ECO:0000256" key="1">
    <source>
        <dbReference type="SAM" id="MobiDB-lite"/>
    </source>
</evidence>
<protein>
    <submittedName>
        <fullName evidence="2">Uncharacterized protein</fullName>
    </submittedName>
</protein>
<keyword evidence="3" id="KW-1185">Reference proteome</keyword>
<comment type="caution">
    <text evidence="2">The sequence shown here is derived from an EMBL/GenBank/DDBJ whole genome shotgun (WGS) entry which is preliminary data.</text>
</comment>
<dbReference type="EMBL" id="CAJNJA010006197">
    <property type="protein sequence ID" value="CAE7207122.1"/>
    <property type="molecule type" value="Genomic_DNA"/>
</dbReference>
<sequence length="72" mass="8324">AHQLLREVRHKLRKQDKESSKTFSRMCGGLGTMPERSDRRDDDLVIAPNLEEEYEKLSQKIGVSVDRLKPTT</sequence>
<proteinExistence type="predicted"/>
<name>A0A812JNM3_9DINO</name>
<evidence type="ECO:0000313" key="3">
    <source>
        <dbReference type="Proteomes" id="UP000601435"/>
    </source>
</evidence>